<dbReference type="GO" id="GO:0046872">
    <property type="term" value="F:metal ion binding"/>
    <property type="evidence" value="ECO:0007669"/>
    <property type="project" value="UniProtKB-KW"/>
</dbReference>
<proteinExistence type="predicted"/>
<gene>
    <name evidence="5" type="ORF">UT61_C0005G0020</name>
</gene>
<keyword evidence="1 4" id="KW-0479">Metal-binding</keyword>
<evidence type="ECO:0000256" key="4">
    <source>
        <dbReference type="PIRSR" id="PIRSR600760-2"/>
    </source>
</evidence>
<feature type="binding site" evidence="4">
    <location>
        <position position="84"/>
    </location>
    <ligand>
        <name>Mg(2+)</name>
        <dbReference type="ChEBI" id="CHEBI:18420"/>
        <label>1</label>
        <note>catalytic</note>
    </ligand>
</feature>
<reference evidence="5 6" key="1">
    <citation type="journal article" date="2015" name="Nature">
        <title>rRNA introns, odd ribosomes, and small enigmatic genomes across a large radiation of phyla.</title>
        <authorList>
            <person name="Brown C.T."/>
            <person name="Hug L.A."/>
            <person name="Thomas B.C."/>
            <person name="Sharon I."/>
            <person name="Castelle C.J."/>
            <person name="Singh A."/>
            <person name="Wilkins M.J."/>
            <person name="Williams K.H."/>
            <person name="Banfield J.F."/>
        </authorList>
    </citation>
    <scope>NUCLEOTIDE SEQUENCE [LARGE SCALE GENOMIC DNA]</scope>
</reference>
<feature type="binding site" evidence="4">
    <location>
        <position position="82"/>
    </location>
    <ligand>
        <name>Mg(2+)</name>
        <dbReference type="ChEBI" id="CHEBI:18420"/>
        <label>1</label>
        <note>catalytic</note>
    </ligand>
</feature>
<name>A0A0G0PQW8_9BACT</name>
<dbReference type="PRINTS" id="PR00377">
    <property type="entry name" value="IMPHPHTASES"/>
</dbReference>
<dbReference type="SUPFAM" id="SSF56655">
    <property type="entry name" value="Carbohydrate phosphatase"/>
    <property type="match status" value="1"/>
</dbReference>
<keyword evidence="2" id="KW-0378">Hydrolase</keyword>
<dbReference type="EMBL" id="LBXL01000005">
    <property type="protein sequence ID" value="KKR30539.1"/>
    <property type="molecule type" value="Genomic_DNA"/>
</dbReference>
<keyword evidence="3 4" id="KW-0460">Magnesium</keyword>
<protein>
    <submittedName>
        <fullName evidence="5">Inositol-phosphate phosphatase</fullName>
    </submittedName>
</protein>
<evidence type="ECO:0000256" key="1">
    <source>
        <dbReference type="ARBA" id="ARBA00022723"/>
    </source>
</evidence>
<dbReference type="PROSITE" id="PS00629">
    <property type="entry name" value="IMP_1"/>
    <property type="match status" value="1"/>
</dbReference>
<comment type="cofactor">
    <cofactor evidence="4">
        <name>Mg(2+)</name>
        <dbReference type="ChEBI" id="CHEBI:18420"/>
    </cofactor>
</comment>
<dbReference type="GO" id="GO:0008934">
    <property type="term" value="F:inositol monophosphate 1-phosphatase activity"/>
    <property type="evidence" value="ECO:0007669"/>
    <property type="project" value="TreeGrafter"/>
</dbReference>
<sequence length="268" mass="30546">MKIFREVGKDAVLKAGKHLLEKKDKVQKIKDKFDGADILTTADKESEEIITEIIHKNFPNHAIFSEESGDIYGGNEFQWVMDPLDGTKHYIKGLPFFAVSLVLRNHEEPLIAFTYIPITNELFIAEKEKGTTYNEKVCRVSDENNLANAIIYVEFPSTKFKVEWKRQDYDNAWRMYENLTRTCFRTRAYGSGPIGMAYTAMGGFDAYVRFQPLSYEDVLAGSLMIKEAGGVITDQNNNLIKMKGNELNTRVVASNGKIHDQILNILKK</sequence>
<feature type="binding site" evidence="4">
    <location>
        <position position="85"/>
    </location>
    <ligand>
        <name>Mg(2+)</name>
        <dbReference type="ChEBI" id="CHEBI:18420"/>
        <label>1</label>
        <note>catalytic</note>
    </ligand>
</feature>
<evidence type="ECO:0000256" key="2">
    <source>
        <dbReference type="ARBA" id="ARBA00022801"/>
    </source>
</evidence>
<dbReference type="Gene3D" id="3.40.190.80">
    <property type="match status" value="1"/>
</dbReference>
<dbReference type="InterPro" id="IPR000760">
    <property type="entry name" value="Inositol_monophosphatase-like"/>
</dbReference>
<evidence type="ECO:0000313" key="5">
    <source>
        <dbReference type="EMBL" id="KKR30539.1"/>
    </source>
</evidence>
<dbReference type="PANTHER" id="PTHR20854">
    <property type="entry name" value="INOSITOL MONOPHOSPHATASE"/>
    <property type="match status" value="1"/>
</dbReference>
<dbReference type="GO" id="GO:0006020">
    <property type="term" value="P:inositol metabolic process"/>
    <property type="evidence" value="ECO:0007669"/>
    <property type="project" value="TreeGrafter"/>
</dbReference>
<feature type="binding site" evidence="4">
    <location>
        <position position="217"/>
    </location>
    <ligand>
        <name>Mg(2+)</name>
        <dbReference type="ChEBI" id="CHEBI:18420"/>
        <label>1</label>
        <note>catalytic</note>
    </ligand>
</feature>
<dbReference type="InterPro" id="IPR020583">
    <property type="entry name" value="Inositol_monoP_metal-BS"/>
</dbReference>
<feature type="binding site" evidence="4">
    <location>
        <position position="66"/>
    </location>
    <ligand>
        <name>Mg(2+)</name>
        <dbReference type="ChEBI" id="CHEBI:18420"/>
        <label>1</label>
        <note>catalytic</note>
    </ligand>
</feature>
<dbReference type="Pfam" id="PF00459">
    <property type="entry name" value="Inositol_P"/>
    <property type="match status" value="1"/>
</dbReference>
<dbReference type="GO" id="GO:0007165">
    <property type="term" value="P:signal transduction"/>
    <property type="evidence" value="ECO:0007669"/>
    <property type="project" value="TreeGrafter"/>
</dbReference>
<evidence type="ECO:0000256" key="3">
    <source>
        <dbReference type="ARBA" id="ARBA00022842"/>
    </source>
</evidence>
<evidence type="ECO:0000313" key="6">
    <source>
        <dbReference type="Proteomes" id="UP000034793"/>
    </source>
</evidence>
<dbReference type="Gene3D" id="3.30.540.10">
    <property type="entry name" value="Fructose-1,6-Bisphosphatase, subunit A, domain 1"/>
    <property type="match status" value="1"/>
</dbReference>
<organism evidence="5 6">
    <name type="scientific">Candidatus Woesebacteria bacterium GW2011_GWA1_39_8</name>
    <dbReference type="NCBI Taxonomy" id="1618552"/>
    <lineage>
        <taxon>Bacteria</taxon>
        <taxon>Candidatus Woeseibacteriota</taxon>
    </lineage>
</organism>
<dbReference type="AlphaFoldDB" id="A0A0G0PQW8"/>
<dbReference type="Proteomes" id="UP000034793">
    <property type="component" value="Unassembled WGS sequence"/>
</dbReference>
<comment type="caution">
    <text evidence="5">The sequence shown here is derived from an EMBL/GenBank/DDBJ whole genome shotgun (WGS) entry which is preliminary data.</text>
</comment>
<accession>A0A0G0PQW8</accession>
<dbReference type="PANTHER" id="PTHR20854:SF4">
    <property type="entry name" value="INOSITOL-1-MONOPHOSPHATASE-RELATED"/>
    <property type="match status" value="1"/>
</dbReference>